<proteinExistence type="predicted"/>
<dbReference type="EMBL" id="UINC01194408">
    <property type="protein sequence ID" value="SVE10478.1"/>
    <property type="molecule type" value="Genomic_DNA"/>
</dbReference>
<evidence type="ECO:0000313" key="1">
    <source>
        <dbReference type="EMBL" id="SVE10478.1"/>
    </source>
</evidence>
<dbReference type="AlphaFoldDB" id="A0A383ATK5"/>
<gene>
    <name evidence="1" type="ORF">METZ01_LOCUS463332</name>
</gene>
<name>A0A383ATK5_9ZZZZ</name>
<feature type="non-terminal residue" evidence="1">
    <location>
        <position position="1"/>
    </location>
</feature>
<reference evidence="1" key="1">
    <citation type="submission" date="2018-05" db="EMBL/GenBank/DDBJ databases">
        <authorList>
            <person name="Lanie J.A."/>
            <person name="Ng W.-L."/>
            <person name="Kazmierczak K.M."/>
            <person name="Andrzejewski T.M."/>
            <person name="Davidsen T.M."/>
            <person name="Wayne K.J."/>
            <person name="Tettelin H."/>
            <person name="Glass J.I."/>
            <person name="Rusch D."/>
            <person name="Podicherti R."/>
            <person name="Tsui H.-C.T."/>
            <person name="Winkler M.E."/>
        </authorList>
    </citation>
    <scope>NUCLEOTIDE SEQUENCE</scope>
</reference>
<protein>
    <submittedName>
        <fullName evidence="1">Uncharacterized protein</fullName>
    </submittedName>
</protein>
<accession>A0A383ATK5</accession>
<sequence length="32" mass="3755">VLQIAYQSLLKFQAVYSLPPSQLQNHYLHLQN</sequence>
<feature type="non-terminal residue" evidence="1">
    <location>
        <position position="32"/>
    </location>
</feature>
<organism evidence="1">
    <name type="scientific">marine metagenome</name>
    <dbReference type="NCBI Taxonomy" id="408172"/>
    <lineage>
        <taxon>unclassified sequences</taxon>
        <taxon>metagenomes</taxon>
        <taxon>ecological metagenomes</taxon>
    </lineage>
</organism>